<dbReference type="RefSeq" id="WP_123770387.1">
    <property type="nucleotide sequence ID" value="NZ_RKQN01000002.1"/>
</dbReference>
<feature type="region of interest" description="Disordered" evidence="1">
    <location>
        <begin position="47"/>
        <end position="67"/>
    </location>
</feature>
<evidence type="ECO:0000256" key="2">
    <source>
        <dbReference type="SAM" id="Phobius"/>
    </source>
</evidence>
<reference evidence="3 4" key="1">
    <citation type="submission" date="2018-11" db="EMBL/GenBank/DDBJ databases">
        <title>Genomic Encyclopedia of Type Strains, Phase IV (KMG-IV): sequencing the most valuable type-strain genomes for metagenomic binning, comparative biology and taxonomic classification.</title>
        <authorList>
            <person name="Goeker M."/>
        </authorList>
    </citation>
    <scope>NUCLEOTIDE SEQUENCE [LARGE SCALE GENOMIC DNA]</scope>
    <source>
        <strain evidence="3 4">DSM 25623</strain>
    </source>
</reference>
<protein>
    <submittedName>
        <fullName evidence="3">Uncharacterized protein</fullName>
    </submittedName>
</protein>
<feature type="transmembrane region" description="Helical" evidence="2">
    <location>
        <begin position="20"/>
        <end position="40"/>
    </location>
</feature>
<feature type="compositionally biased region" description="Low complexity" evidence="1">
    <location>
        <begin position="114"/>
        <end position="130"/>
    </location>
</feature>
<keyword evidence="2" id="KW-1133">Transmembrane helix</keyword>
<evidence type="ECO:0000313" key="3">
    <source>
        <dbReference type="EMBL" id="RPE80245.1"/>
    </source>
</evidence>
<accession>A0A3N4VFE3</accession>
<dbReference type="EMBL" id="RKQN01000002">
    <property type="protein sequence ID" value="RPE80245.1"/>
    <property type="molecule type" value="Genomic_DNA"/>
</dbReference>
<comment type="caution">
    <text evidence="3">The sequence shown here is derived from an EMBL/GenBank/DDBJ whole genome shotgun (WGS) entry which is preliminary data.</text>
</comment>
<keyword evidence="4" id="KW-1185">Reference proteome</keyword>
<name>A0A3N4VFE3_9GAMM</name>
<sequence length="228" mass="23058">MEGRKEAPPPAAPRTRKFPLLAGAAALAALGLIVAGFVLLGEGDPIPVAPAPASPVATPAAPDHGAPATSIIVDAAPDETPFSTSESSAMAADEDRAFAEALAAATAPKPPSSAPAARAQARTREASSSTPRRAATPANAGADPDLLATLLKNIEQPAYARGGSEPSAMDDLVQQLRARDGRAADAPAQDVQALLRRCPRANTPKGLECRQAVCARFAGLDPACPAPQ</sequence>
<organism evidence="3 4">
    <name type="scientific">Vulcaniibacterium tengchongense</name>
    <dbReference type="NCBI Taxonomy" id="1273429"/>
    <lineage>
        <taxon>Bacteria</taxon>
        <taxon>Pseudomonadati</taxon>
        <taxon>Pseudomonadota</taxon>
        <taxon>Gammaproteobacteria</taxon>
        <taxon>Lysobacterales</taxon>
        <taxon>Lysobacteraceae</taxon>
        <taxon>Vulcaniibacterium</taxon>
    </lineage>
</organism>
<proteinExistence type="predicted"/>
<evidence type="ECO:0000313" key="4">
    <source>
        <dbReference type="Proteomes" id="UP000269708"/>
    </source>
</evidence>
<dbReference type="Proteomes" id="UP000269708">
    <property type="component" value="Unassembled WGS sequence"/>
</dbReference>
<gene>
    <name evidence="3" type="ORF">EDC50_2077</name>
</gene>
<dbReference type="OrthoDB" id="5959931at2"/>
<feature type="region of interest" description="Disordered" evidence="1">
    <location>
        <begin position="103"/>
        <end position="141"/>
    </location>
</feature>
<dbReference type="AlphaFoldDB" id="A0A3N4VFE3"/>
<keyword evidence="2" id="KW-0472">Membrane</keyword>
<evidence type="ECO:0000256" key="1">
    <source>
        <dbReference type="SAM" id="MobiDB-lite"/>
    </source>
</evidence>
<keyword evidence="2" id="KW-0812">Transmembrane</keyword>